<accession>A0A0A9DYS4</accession>
<organism evidence="1">
    <name type="scientific">Arundo donax</name>
    <name type="common">Giant reed</name>
    <name type="synonym">Donax arundinaceus</name>
    <dbReference type="NCBI Taxonomy" id="35708"/>
    <lineage>
        <taxon>Eukaryota</taxon>
        <taxon>Viridiplantae</taxon>
        <taxon>Streptophyta</taxon>
        <taxon>Embryophyta</taxon>
        <taxon>Tracheophyta</taxon>
        <taxon>Spermatophyta</taxon>
        <taxon>Magnoliopsida</taxon>
        <taxon>Liliopsida</taxon>
        <taxon>Poales</taxon>
        <taxon>Poaceae</taxon>
        <taxon>PACMAD clade</taxon>
        <taxon>Arundinoideae</taxon>
        <taxon>Arundineae</taxon>
        <taxon>Arundo</taxon>
    </lineage>
</organism>
<proteinExistence type="predicted"/>
<dbReference type="AlphaFoldDB" id="A0A0A9DYS4"/>
<dbReference type="EMBL" id="GBRH01206032">
    <property type="protein sequence ID" value="JAD91863.1"/>
    <property type="molecule type" value="Transcribed_RNA"/>
</dbReference>
<protein>
    <submittedName>
        <fullName evidence="1">Uncharacterized protein</fullName>
    </submittedName>
</protein>
<name>A0A0A9DYS4_ARUDO</name>
<sequence>MDLRKAHSSGLLSIIFWEN</sequence>
<reference evidence="1" key="2">
    <citation type="journal article" date="2015" name="Data Brief">
        <title>Shoot transcriptome of the giant reed, Arundo donax.</title>
        <authorList>
            <person name="Barrero R.A."/>
            <person name="Guerrero F.D."/>
            <person name="Moolhuijzen P."/>
            <person name="Goolsby J.A."/>
            <person name="Tidwell J."/>
            <person name="Bellgard S.E."/>
            <person name="Bellgard M.I."/>
        </authorList>
    </citation>
    <scope>NUCLEOTIDE SEQUENCE</scope>
    <source>
        <tissue evidence="1">Shoot tissue taken approximately 20 cm above the soil surface</tissue>
    </source>
</reference>
<evidence type="ECO:0000313" key="1">
    <source>
        <dbReference type="EMBL" id="JAD91863.1"/>
    </source>
</evidence>
<reference evidence="1" key="1">
    <citation type="submission" date="2014-09" db="EMBL/GenBank/DDBJ databases">
        <authorList>
            <person name="Magalhaes I.L.F."/>
            <person name="Oliveira U."/>
            <person name="Santos F.R."/>
            <person name="Vidigal T.H.D.A."/>
            <person name="Brescovit A.D."/>
            <person name="Santos A.J."/>
        </authorList>
    </citation>
    <scope>NUCLEOTIDE SEQUENCE</scope>
    <source>
        <tissue evidence="1">Shoot tissue taken approximately 20 cm above the soil surface</tissue>
    </source>
</reference>